<dbReference type="RefSeq" id="WP_024030175.1">
    <property type="nucleotide sequence ID" value="NZ_ALAN01000113.1"/>
</dbReference>
<dbReference type="Pfam" id="PF02729">
    <property type="entry name" value="OTCace_N"/>
    <property type="match status" value="1"/>
</dbReference>
<dbReference type="PANTHER" id="PTHR45753">
    <property type="entry name" value="ORNITHINE CARBAMOYLTRANSFERASE, MITOCHONDRIAL"/>
    <property type="match status" value="1"/>
</dbReference>
<dbReference type="GO" id="GO:0005829">
    <property type="term" value="C:cytosol"/>
    <property type="evidence" value="ECO:0007669"/>
    <property type="project" value="TreeGrafter"/>
</dbReference>
<dbReference type="GO" id="GO:0004070">
    <property type="term" value="F:aspartate carbamoyltransferase activity"/>
    <property type="evidence" value="ECO:0007669"/>
    <property type="project" value="UniProtKB-UniRule"/>
</dbReference>
<dbReference type="NCBIfam" id="TIGR00670">
    <property type="entry name" value="asp_carb_tr"/>
    <property type="match status" value="1"/>
</dbReference>
<dbReference type="AlphaFoldDB" id="A0AB94IIN3"/>
<feature type="domain" description="Aspartate/ornithine carbamoyltransferase Asp/Orn-binding" evidence="8">
    <location>
        <begin position="147"/>
        <end position="289"/>
    </location>
</feature>
<feature type="domain" description="Aspartate/ornithine carbamoyltransferase carbamoyl-P binding" evidence="9">
    <location>
        <begin position="4"/>
        <end position="141"/>
    </location>
</feature>
<feature type="binding site" evidence="7">
    <location>
        <position position="254"/>
    </location>
    <ligand>
        <name>carbamoyl phosphate</name>
        <dbReference type="ChEBI" id="CHEBI:58228"/>
    </ligand>
</feature>
<keyword evidence="11" id="KW-1185">Reference proteome</keyword>
<sequence length="314" mass="35750">MLHHLLTTNELKVEEIYQLLEDARRFSKGMTWRTEQQMFTANLFFENSTRTKCSFEVAERRLGLGVIPFEVETSSVQKGETLYDTVKTLEAIGVNAIVIRHGQDRYFDELVGKVNIPILNGGDGCGHHPTQSLLDLLTIQQEFGRFEGLKIAIIGDISHSRVARSNADALTRLGAEVIFSGPEEWFDNHSLQSAKYRPIDEAIREADVVMLLRVQHERHQRKGSFTASEYHNQFGLTLEREGQMKPNSIIMHPAPVNRNVEIADSLVECKRSRIFKQMENGVYVRMAALKRSIESLMGGNQYEAAYSERKLHSI</sequence>
<comment type="subunit">
    <text evidence="7">Heterododecamer (2C3:3R2) of six catalytic PyrB chains organized as two trimers (C3), and six regulatory PyrI chains organized as three dimers (R2).</text>
</comment>
<evidence type="ECO:0000256" key="6">
    <source>
        <dbReference type="ARBA" id="ARBA00048859"/>
    </source>
</evidence>
<feature type="binding site" evidence="7">
    <location>
        <position position="131"/>
    </location>
    <ligand>
        <name>carbamoyl phosphate</name>
        <dbReference type="ChEBI" id="CHEBI:58228"/>
    </ligand>
</feature>
<evidence type="ECO:0000256" key="7">
    <source>
        <dbReference type="HAMAP-Rule" id="MF_00001"/>
    </source>
</evidence>
<dbReference type="InterPro" id="IPR006131">
    <property type="entry name" value="Asp_carbamoyltransf_Asp/Orn-bd"/>
</dbReference>
<evidence type="ECO:0000256" key="3">
    <source>
        <dbReference type="ARBA" id="ARBA00022679"/>
    </source>
</evidence>
<dbReference type="InterPro" id="IPR036901">
    <property type="entry name" value="Asp/Orn_carbamoylTrfase_sf"/>
</dbReference>
<comment type="pathway">
    <text evidence="1 7">Pyrimidine metabolism; UMP biosynthesis via de novo pathway; (S)-dihydroorotate from bicarbonate: step 2/3.</text>
</comment>
<dbReference type="HAMAP" id="MF_00001">
    <property type="entry name" value="Asp_carb_tr"/>
    <property type="match status" value="1"/>
</dbReference>
<dbReference type="InterPro" id="IPR006132">
    <property type="entry name" value="Asp/Orn_carbamoyltranf_P-bd"/>
</dbReference>
<proteinExistence type="inferred from homology"/>
<feature type="binding site" evidence="7">
    <location>
        <position position="50"/>
    </location>
    <ligand>
        <name>carbamoyl phosphate</name>
        <dbReference type="ChEBI" id="CHEBI:58228"/>
    </ligand>
</feature>
<protein>
    <recommendedName>
        <fullName evidence="7">Aspartate carbamoyltransferase</fullName>
        <ecNumber evidence="7">2.1.3.2</ecNumber>
    </recommendedName>
    <alternativeName>
        <fullName evidence="7">Aspartate transcarbamylase</fullName>
        <shortName evidence="7">ATCase</shortName>
    </alternativeName>
</protein>
<dbReference type="FunFam" id="3.40.50.1370:FF:000011">
    <property type="entry name" value="Aspartate carbamoyltransferase"/>
    <property type="match status" value="1"/>
</dbReference>
<feature type="binding site" evidence="7">
    <location>
        <position position="213"/>
    </location>
    <ligand>
        <name>L-aspartate</name>
        <dbReference type="ChEBI" id="CHEBI:29991"/>
    </ligand>
</feature>
<organism evidence="10 11">
    <name type="scientific">Neobacillus vireti LMG 21834</name>
    <dbReference type="NCBI Taxonomy" id="1131730"/>
    <lineage>
        <taxon>Bacteria</taxon>
        <taxon>Bacillati</taxon>
        <taxon>Bacillota</taxon>
        <taxon>Bacilli</taxon>
        <taxon>Bacillales</taxon>
        <taxon>Bacillaceae</taxon>
        <taxon>Neobacillus</taxon>
    </lineage>
</organism>
<feature type="binding site" evidence="7">
    <location>
        <position position="78"/>
    </location>
    <ligand>
        <name>L-aspartate</name>
        <dbReference type="ChEBI" id="CHEBI:29991"/>
    </ligand>
</feature>
<dbReference type="GO" id="GO:0006520">
    <property type="term" value="P:amino acid metabolic process"/>
    <property type="evidence" value="ECO:0007669"/>
    <property type="project" value="InterPro"/>
</dbReference>
<dbReference type="InterPro" id="IPR006130">
    <property type="entry name" value="Asp/Orn_carbamoylTrfase"/>
</dbReference>
<dbReference type="PRINTS" id="PR00101">
    <property type="entry name" value="ATCASE"/>
</dbReference>
<dbReference type="PANTHER" id="PTHR45753:SF6">
    <property type="entry name" value="ASPARTATE CARBAMOYLTRANSFERASE"/>
    <property type="match status" value="1"/>
</dbReference>
<evidence type="ECO:0000313" key="10">
    <source>
        <dbReference type="EMBL" id="ETI66893.1"/>
    </source>
</evidence>
<feature type="binding site" evidence="7">
    <location>
        <position position="255"/>
    </location>
    <ligand>
        <name>carbamoyl phosphate</name>
        <dbReference type="ChEBI" id="CHEBI:58228"/>
    </ligand>
</feature>
<evidence type="ECO:0000259" key="9">
    <source>
        <dbReference type="Pfam" id="PF02729"/>
    </source>
</evidence>
<comment type="function">
    <text evidence="5 7">Catalyzes the condensation of carbamoyl phosphate and aspartate to form carbamoyl aspartate and inorganic phosphate, the committed step in the de novo pyrimidine nucleotide biosynthesis pathway.</text>
</comment>
<feature type="binding site" evidence="7">
    <location>
        <position position="161"/>
    </location>
    <ligand>
        <name>L-aspartate</name>
        <dbReference type="ChEBI" id="CHEBI:29991"/>
    </ligand>
</feature>
<comment type="catalytic activity">
    <reaction evidence="6 7">
        <text>carbamoyl phosphate + L-aspartate = N-carbamoyl-L-aspartate + phosphate + H(+)</text>
        <dbReference type="Rhea" id="RHEA:20013"/>
        <dbReference type="ChEBI" id="CHEBI:15378"/>
        <dbReference type="ChEBI" id="CHEBI:29991"/>
        <dbReference type="ChEBI" id="CHEBI:32814"/>
        <dbReference type="ChEBI" id="CHEBI:43474"/>
        <dbReference type="ChEBI" id="CHEBI:58228"/>
        <dbReference type="EC" id="2.1.3.2"/>
    </reaction>
</comment>
<dbReference type="EC" id="2.1.3.2" evidence="7"/>
<dbReference type="Pfam" id="PF00185">
    <property type="entry name" value="OTCace"/>
    <property type="match status" value="1"/>
</dbReference>
<keyword evidence="4 7" id="KW-0665">Pyrimidine biosynthesis</keyword>
<dbReference type="GO" id="GO:0006207">
    <property type="term" value="P:'de novo' pyrimidine nucleobase biosynthetic process"/>
    <property type="evidence" value="ECO:0007669"/>
    <property type="project" value="InterPro"/>
</dbReference>
<gene>
    <name evidence="7 10" type="primary">pyrB</name>
    <name evidence="10" type="ORF">BAVI_20039</name>
</gene>
<keyword evidence="3 7" id="KW-0808">Transferase</keyword>
<comment type="caution">
    <text evidence="10">The sequence shown here is derived from an EMBL/GenBank/DDBJ whole genome shotgun (WGS) entry which is preliminary data.</text>
</comment>
<accession>A0AB94IIN3</accession>
<feature type="binding site" evidence="7">
    <location>
        <position position="51"/>
    </location>
    <ligand>
        <name>carbamoyl phosphate</name>
        <dbReference type="ChEBI" id="CHEBI:58228"/>
    </ligand>
</feature>
<dbReference type="PRINTS" id="PR00100">
    <property type="entry name" value="AOTCASE"/>
</dbReference>
<dbReference type="Gene3D" id="3.40.50.1370">
    <property type="entry name" value="Aspartate/ornithine carbamoyltransferase"/>
    <property type="match status" value="2"/>
</dbReference>
<evidence type="ECO:0000256" key="5">
    <source>
        <dbReference type="ARBA" id="ARBA00043884"/>
    </source>
</evidence>
<dbReference type="PROSITE" id="PS00097">
    <property type="entry name" value="CARBAMOYLTRANSFERASE"/>
    <property type="match status" value="1"/>
</dbReference>
<evidence type="ECO:0000256" key="1">
    <source>
        <dbReference type="ARBA" id="ARBA00004852"/>
    </source>
</evidence>
<comment type="similarity">
    <text evidence="2 7">Belongs to the aspartate/ornithine carbamoyltransferase superfamily. ATCase family.</text>
</comment>
<evidence type="ECO:0000259" key="8">
    <source>
        <dbReference type="Pfam" id="PF00185"/>
    </source>
</evidence>
<name>A0AB94IIN3_9BACI</name>
<dbReference type="EMBL" id="ALAN01000113">
    <property type="protein sequence ID" value="ETI66893.1"/>
    <property type="molecule type" value="Genomic_DNA"/>
</dbReference>
<dbReference type="Proteomes" id="UP000018877">
    <property type="component" value="Unassembled WGS sequence"/>
</dbReference>
<feature type="binding site" evidence="7">
    <location>
        <position position="128"/>
    </location>
    <ligand>
        <name>carbamoyl phosphate</name>
        <dbReference type="ChEBI" id="CHEBI:58228"/>
    </ligand>
</feature>
<feature type="binding site" evidence="7">
    <location>
        <position position="100"/>
    </location>
    <ligand>
        <name>carbamoyl phosphate</name>
        <dbReference type="ChEBI" id="CHEBI:58228"/>
    </ligand>
</feature>
<dbReference type="GO" id="GO:0016597">
    <property type="term" value="F:amino acid binding"/>
    <property type="evidence" value="ECO:0007669"/>
    <property type="project" value="InterPro"/>
</dbReference>
<dbReference type="GO" id="GO:0044205">
    <property type="term" value="P:'de novo' UMP biosynthetic process"/>
    <property type="evidence" value="ECO:0007669"/>
    <property type="project" value="UniProtKB-UniRule"/>
</dbReference>
<dbReference type="NCBIfam" id="NF002032">
    <property type="entry name" value="PRK00856.1"/>
    <property type="match status" value="1"/>
</dbReference>
<dbReference type="SUPFAM" id="SSF53671">
    <property type="entry name" value="Aspartate/ornithine carbamoyltransferase"/>
    <property type="match status" value="1"/>
</dbReference>
<evidence type="ECO:0000313" key="11">
    <source>
        <dbReference type="Proteomes" id="UP000018877"/>
    </source>
</evidence>
<dbReference type="InterPro" id="IPR002082">
    <property type="entry name" value="Asp_carbamoyltransf"/>
</dbReference>
<reference evidence="10 11" key="1">
    <citation type="journal article" date="2014" name="Environ. Microbiol.">
        <title>The nitrate-ammonifying and nosZ-carrying bacterium Bacillus vireti is a potent source and sink for nitric and nitrous oxide under high nitrate conditions.</title>
        <authorList>
            <person name="Mania D."/>
            <person name="Heylen K."/>
            <person name="van Spanning R.J."/>
            <person name="Frostegard A."/>
        </authorList>
    </citation>
    <scope>NUCLEOTIDE SEQUENCE [LARGE SCALE GENOMIC DNA]</scope>
    <source>
        <strain evidence="10 11">LMG 21834</strain>
    </source>
</reference>
<evidence type="ECO:0000256" key="4">
    <source>
        <dbReference type="ARBA" id="ARBA00022975"/>
    </source>
</evidence>
<evidence type="ECO:0000256" key="2">
    <source>
        <dbReference type="ARBA" id="ARBA00008896"/>
    </source>
</evidence>